<gene>
    <name evidence="1" type="ORF">Pyn_20830</name>
</gene>
<protein>
    <submittedName>
        <fullName evidence="1">Uncharacterized protein</fullName>
    </submittedName>
</protein>
<evidence type="ECO:0000313" key="2">
    <source>
        <dbReference type="Proteomes" id="UP000250321"/>
    </source>
</evidence>
<dbReference type="OrthoDB" id="1262810at2759"/>
<evidence type="ECO:0000313" key="1">
    <source>
        <dbReference type="EMBL" id="PQQ17192.1"/>
    </source>
</evidence>
<keyword evidence="2" id="KW-1185">Reference proteome</keyword>
<dbReference type="PANTHER" id="PTHR32387">
    <property type="entry name" value="WU:FJ29H11"/>
    <property type="match status" value="1"/>
</dbReference>
<dbReference type="AlphaFoldDB" id="A0A314Z6R6"/>
<dbReference type="EMBL" id="PJQY01000161">
    <property type="protein sequence ID" value="PQQ17192.1"/>
    <property type="molecule type" value="Genomic_DNA"/>
</dbReference>
<reference evidence="1 2" key="1">
    <citation type="submission" date="2018-02" db="EMBL/GenBank/DDBJ databases">
        <title>Draft genome of wild Prunus yedoensis var. nudiflora.</title>
        <authorList>
            <person name="Baek S."/>
            <person name="Kim J.-H."/>
            <person name="Choi K."/>
            <person name="Kim G.-B."/>
            <person name="Cho A."/>
            <person name="Jang H."/>
            <person name="Shin C.-H."/>
            <person name="Yu H.-J."/>
            <person name="Mun J.-H."/>
        </authorList>
    </citation>
    <scope>NUCLEOTIDE SEQUENCE [LARGE SCALE GENOMIC DNA]</scope>
    <source>
        <strain evidence="2">cv. Jeju island</strain>
        <tissue evidence="1">Leaf</tissue>
    </source>
</reference>
<proteinExistence type="predicted"/>
<accession>A0A314Z6R6</accession>
<dbReference type="InterPro" id="IPR052957">
    <property type="entry name" value="Auxin_embryo_med"/>
</dbReference>
<dbReference type="Proteomes" id="UP000250321">
    <property type="component" value="Unassembled WGS sequence"/>
</dbReference>
<dbReference type="STRING" id="2094558.A0A314Z6R6"/>
<name>A0A314Z6R6_PRUYE</name>
<dbReference type="PANTHER" id="PTHR32387:SF3">
    <property type="entry name" value="ATP_DNA BINDING PROTEIN"/>
    <property type="match status" value="1"/>
</dbReference>
<comment type="caution">
    <text evidence="1">The sequence shown here is derived from an EMBL/GenBank/DDBJ whole genome shotgun (WGS) entry which is preliminary data.</text>
</comment>
<sequence length="80" mass="9126">MDRSGGHKSIIEFATYFSEVISDGVLWEHTDHIPALSELIKLAFVLEFNEEAVDFLMKSKNLQIFIEDEEFLNSAFPSST</sequence>
<organism evidence="1 2">
    <name type="scientific">Prunus yedoensis var. nudiflora</name>
    <dbReference type="NCBI Taxonomy" id="2094558"/>
    <lineage>
        <taxon>Eukaryota</taxon>
        <taxon>Viridiplantae</taxon>
        <taxon>Streptophyta</taxon>
        <taxon>Embryophyta</taxon>
        <taxon>Tracheophyta</taxon>
        <taxon>Spermatophyta</taxon>
        <taxon>Magnoliopsida</taxon>
        <taxon>eudicotyledons</taxon>
        <taxon>Gunneridae</taxon>
        <taxon>Pentapetalae</taxon>
        <taxon>rosids</taxon>
        <taxon>fabids</taxon>
        <taxon>Rosales</taxon>
        <taxon>Rosaceae</taxon>
        <taxon>Amygdaloideae</taxon>
        <taxon>Amygdaleae</taxon>
        <taxon>Prunus</taxon>
    </lineage>
</organism>